<dbReference type="InterPro" id="IPR036690">
    <property type="entry name" value="Fdx_antiC-bd_sf"/>
</dbReference>
<protein>
    <recommendedName>
        <fullName evidence="2">phenylalanine--tRNA ligase</fullName>
        <ecNumber evidence="2">6.1.1.20</ecNumber>
    </recommendedName>
    <alternativeName>
        <fullName evidence="9">Phenylalanyl-tRNA synthetase</fullName>
    </alternativeName>
</protein>
<dbReference type="SUPFAM" id="SSF54991">
    <property type="entry name" value="Anticodon-binding domain of PheRS"/>
    <property type="match status" value="1"/>
</dbReference>
<dbReference type="Proteomes" id="UP000178425">
    <property type="component" value="Unassembled WGS sequence"/>
</dbReference>
<keyword evidence="7" id="KW-0809">Transit peptide</keyword>
<evidence type="ECO:0000256" key="4">
    <source>
        <dbReference type="ARBA" id="ARBA00022741"/>
    </source>
</evidence>
<dbReference type="PROSITE" id="PS50862">
    <property type="entry name" value="AA_TRNA_LIGASE_II"/>
    <property type="match status" value="1"/>
</dbReference>
<dbReference type="FunFam" id="3.30.70.380:FF:000003">
    <property type="entry name" value="Phenylalanine--tRNA ligase chloroplastic/mitochondrial"/>
    <property type="match status" value="1"/>
</dbReference>
<sequence length="383" mass="44406">MFSKNLEKQYIKIDSPEEAKLKAELEKKNDADSKRMARFLNMPDLSRAAGSPLKEIVERASRVKSLERFDVIQIPEIIPTNILFDLFNMPPGHPARSKSDTYYIGDDNVLRTHDTVFWYYYLNHSEIKKRIENKEILGVICYGKVYRKDEIDRSHMNVFHQFGGLYIGPDDKKNITPEDLKNTLSEIARSIFGDVNFRFYDHNFPYTDPSFEMEAEINGQWIEMLGSGMARKSVLSNFGLTGYHGWAFGFGLERLAMASMSLPDIRLLWSEDPRVKKQLKLGNKFKEVSKYPPITRDISFVVKNDFVPNNYFDLIRDLGGDLVEQVELLDKYENAAKFGEGKISYTYRIVYRSNERTLVSEEVDAIQNKIYGETAKQFNAELR</sequence>
<evidence type="ECO:0000256" key="1">
    <source>
        <dbReference type="ARBA" id="ARBA00008226"/>
    </source>
</evidence>
<evidence type="ECO:0000313" key="15">
    <source>
        <dbReference type="Proteomes" id="UP000178425"/>
    </source>
</evidence>
<evidence type="ECO:0000256" key="7">
    <source>
        <dbReference type="ARBA" id="ARBA00022946"/>
    </source>
</evidence>
<dbReference type="InterPro" id="IPR005121">
    <property type="entry name" value="Fdx_antiC-bd"/>
</dbReference>
<dbReference type="GO" id="GO:0004826">
    <property type="term" value="F:phenylalanine-tRNA ligase activity"/>
    <property type="evidence" value="ECO:0007669"/>
    <property type="project" value="UniProtKB-EC"/>
</dbReference>
<name>A0A1F5WUY0_9BACT</name>
<accession>A0A1F5WUY0</accession>
<evidence type="ECO:0000256" key="5">
    <source>
        <dbReference type="ARBA" id="ARBA00022840"/>
    </source>
</evidence>
<evidence type="ECO:0000313" key="14">
    <source>
        <dbReference type="EMBL" id="OGF79467.1"/>
    </source>
</evidence>
<keyword evidence="5" id="KW-0067">ATP-binding</keyword>
<evidence type="ECO:0000256" key="2">
    <source>
        <dbReference type="ARBA" id="ARBA00012814"/>
    </source>
</evidence>
<dbReference type="SMART" id="SM00896">
    <property type="entry name" value="FDX-ACB"/>
    <property type="match status" value="1"/>
</dbReference>
<keyword evidence="3" id="KW-0436">Ligase</keyword>
<keyword evidence="6" id="KW-0648">Protein biosynthesis</keyword>
<dbReference type="InterPro" id="IPR045864">
    <property type="entry name" value="aa-tRNA-synth_II/BPL/LPL"/>
</dbReference>
<keyword evidence="8" id="KW-0030">Aminoacyl-tRNA synthetase</keyword>
<feature type="domain" description="FDX-ACB" evidence="13">
    <location>
        <begin position="289"/>
        <end position="383"/>
    </location>
</feature>
<evidence type="ECO:0000259" key="12">
    <source>
        <dbReference type="PROSITE" id="PS50862"/>
    </source>
</evidence>
<evidence type="ECO:0000256" key="10">
    <source>
        <dbReference type="ARBA" id="ARBA00049255"/>
    </source>
</evidence>
<proteinExistence type="inferred from homology"/>
<dbReference type="InterPro" id="IPR006195">
    <property type="entry name" value="aa-tRNA-synth_II"/>
</dbReference>
<dbReference type="GO" id="GO:0005524">
    <property type="term" value="F:ATP binding"/>
    <property type="evidence" value="ECO:0007669"/>
    <property type="project" value="UniProtKB-KW"/>
</dbReference>
<dbReference type="PROSITE" id="PS51447">
    <property type="entry name" value="FDX_ACB"/>
    <property type="match status" value="1"/>
</dbReference>
<keyword evidence="4" id="KW-0547">Nucleotide-binding</keyword>
<evidence type="ECO:0000256" key="3">
    <source>
        <dbReference type="ARBA" id="ARBA00022598"/>
    </source>
</evidence>
<evidence type="ECO:0000259" key="13">
    <source>
        <dbReference type="PROSITE" id="PS51447"/>
    </source>
</evidence>
<dbReference type="Pfam" id="PF03147">
    <property type="entry name" value="FDX-ACB"/>
    <property type="match status" value="1"/>
</dbReference>
<evidence type="ECO:0000256" key="8">
    <source>
        <dbReference type="ARBA" id="ARBA00023146"/>
    </source>
</evidence>
<dbReference type="GO" id="GO:0000049">
    <property type="term" value="F:tRNA binding"/>
    <property type="evidence" value="ECO:0007669"/>
    <property type="project" value="InterPro"/>
</dbReference>
<comment type="function">
    <text evidence="11">Is responsible for the charging of tRNA(Phe) with phenylalanine in mitochondrial translation.</text>
</comment>
<dbReference type="Gene3D" id="3.30.930.10">
    <property type="entry name" value="Bira Bifunctional Protein, Domain 2"/>
    <property type="match status" value="1"/>
</dbReference>
<dbReference type="EMBL" id="MFHI01000001">
    <property type="protein sequence ID" value="OGF79467.1"/>
    <property type="molecule type" value="Genomic_DNA"/>
</dbReference>
<comment type="similarity">
    <text evidence="1">Belongs to the class-II aminoacyl-tRNA synthetase family.</text>
</comment>
<dbReference type="Pfam" id="PF01409">
    <property type="entry name" value="tRNA-synt_2d"/>
    <property type="match status" value="1"/>
</dbReference>
<dbReference type="PANTHER" id="PTHR11538">
    <property type="entry name" value="PHENYLALANYL-TRNA SYNTHETASE"/>
    <property type="match status" value="1"/>
</dbReference>
<reference evidence="14 15" key="1">
    <citation type="journal article" date="2016" name="Nat. Commun.">
        <title>Thousands of microbial genomes shed light on interconnected biogeochemical processes in an aquifer system.</title>
        <authorList>
            <person name="Anantharaman K."/>
            <person name="Brown C.T."/>
            <person name="Hug L.A."/>
            <person name="Sharon I."/>
            <person name="Castelle C.J."/>
            <person name="Probst A.J."/>
            <person name="Thomas B.C."/>
            <person name="Singh A."/>
            <person name="Wilkins M.J."/>
            <person name="Karaoz U."/>
            <person name="Brodie E.L."/>
            <person name="Williams K.H."/>
            <person name="Hubbard S.S."/>
            <person name="Banfield J.F."/>
        </authorList>
    </citation>
    <scope>NUCLEOTIDE SEQUENCE [LARGE SCALE GENOMIC DNA]</scope>
</reference>
<evidence type="ECO:0000256" key="11">
    <source>
        <dbReference type="ARBA" id="ARBA00057761"/>
    </source>
</evidence>
<feature type="domain" description="Aminoacyl-transfer RNA synthetases class-II family profile" evidence="12">
    <location>
        <begin position="142"/>
        <end position="273"/>
    </location>
</feature>
<gene>
    <name evidence="14" type="ORF">A2W54_02265</name>
</gene>
<dbReference type="AlphaFoldDB" id="A0A1F5WUY0"/>
<dbReference type="SUPFAM" id="SSF55681">
    <property type="entry name" value="Class II aaRS and biotin synthetases"/>
    <property type="match status" value="1"/>
</dbReference>
<dbReference type="EC" id="6.1.1.20" evidence="2"/>
<evidence type="ECO:0000256" key="9">
    <source>
        <dbReference type="ARBA" id="ARBA00031194"/>
    </source>
</evidence>
<dbReference type="GO" id="GO:0006432">
    <property type="term" value="P:phenylalanyl-tRNA aminoacylation"/>
    <property type="evidence" value="ECO:0007669"/>
    <property type="project" value="TreeGrafter"/>
</dbReference>
<dbReference type="GO" id="GO:0005737">
    <property type="term" value="C:cytoplasm"/>
    <property type="evidence" value="ECO:0007669"/>
    <property type="project" value="TreeGrafter"/>
</dbReference>
<dbReference type="PANTHER" id="PTHR11538:SF41">
    <property type="entry name" value="PHENYLALANINE--TRNA LIGASE, MITOCHONDRIAL"/>
    <property type="match status" value="1"/>
</dbReference>
<evidence type="ECO:0000256" key="6">
    <source>
        <dbReference type="ARBA" id="ARBA00022917"/>
    </source>
</evidence>
<organism evidence="14 15">
    <name type="scientific">Candidatus Giovannonibacteria bacterium RIFCSPHIGHO2_02_43_13</name>
    <dbReference type="NCBI Taxonomy" id="1798330"/>
    <lineage>
        <taxon>Bacteria</taxon>
        <taxon>Candidatus Giovannoniibacteriota</taxon>
    </lineage>
</organism>
<dbReference type="InterPro" id="IPR002319">
    <property type="entry name" value="Phenylalanyl-tRNA_Synthase"/>
</dbReference>
<comment type="caution">
    <text evidence="14">The sequence shown here is derived from an EMBL/GenBank/DDBJ whole genome shotgun (WGS) entry which is preliminary data.</text>
</comment>
<comment type="catalytic activity">
    <reaction evidence="10">
        <text>tRNA(Phe) + L-phenylalanine + ATP = L-phenylalanyl-tRNA(Phe) + AMP + diphosphate + H(+)</text>
        <dbReference type="Rhea" id="RHEA:19413"/>
        <dbReference type="Rhea" id="RHEA-COMP:9668"/>
        <dbReference type="Rhea" id="RHEA-COMP:9699"/>
        <dbReference type="ChEBI" id="CHEBI:15378"/>
        <dbReference type="ChEBI" id="CHEBI:30616"/>
        <dbReference type="ChEBI" id="CHEBI:33019"/>
        <dbReference type="ChEBI" id="CHEBI:58095"/>
        <dbReference type="ChEBI" id="CHEBI:78442"/>
        <dbReference type="ChEBI" id="CHEBI:78531"/>
        <dbReference type="ChEBI" id="CHEBI:456215"/>
        <dbReference type="EC" id="6.1.1.20"/>
    </reaction>
</comment>
<dbReference type="Gene3D" id="3.30.70.380">
    <property type="entry name" value="Ferrodoxin-fold anticodon-binding domain"/>
    <property type="match status" value="1"/>
</dbReference>